<reference evidence="2" key="2">
    <citation type="journal article" date="2018" name="Mol. Plant Microbe Interact.">
        <title>Genome sequence resources for the wheat stripe rust pathogen (Puccinia striiformis f. sp. tritici) and the barley stripe rust pathogen (Puccinia striiformis f. sp. hordei).</title>
        <authorList>
            <person name="Xia C."/>
            <person name="Wang M."/>
            <person name="Yin C."/>
            <person name="Cornejo O.E."/>
            <person name="Hulbert S.H."/>
            <person name="Chen X."/>
        </authorList>
    </citation>
    <scope>NUCLEOTIDE SEQUENCE [LARGE SCALE GENOMIC DNA]</scope>
    <source>
        <strain evidence="2">93-210</strain>
    </source>
</reference>
<gene>
    <name evidence="1" type="ORF">MJO28_011717</name>
</gene>
<sequence length="134" mass="15594">MTNLTDNCVHTTDPDPSGIQHHRFQGDLVRQGFERLIRKIHYGRWYTRSFQLELKPNLLPLIRQQLTALSDPLELSGLRNQPGPRLRLILDIQMALELPQIEFNPRYTLFVQNDWTLCLIKPMMNTMGTPKSLG</sequence>
<dbReference type="Proteomes" id="UP001060170">
    <property type="component" value="Chromosome 11"/>
</dbReference>
<organism evidence="1 2">
    <name type="scientific">Puccinia striiformis f. sp. tritici</name>
    <dbReference type="NCBI Taxonomy" id="168172"/>
    <lineage>
        <taxon>Eukaryota</taxon>
        <taxon>Fungi</taxon>
        <taxon>Dikarya</taxon>
        <taxon>Basidiomycota</taxon>
        <taxon>Pucciniomycotina</taxon>
        <taxon>Pucciniomycetes</taxon>
        <taxon>Pucciniales</taxon>
        <taxon>Pucciniaceae</taxon>
        <taxon>Puccinia</taxon>
    </lineage>
</organism>
<protein>
    <submittedName>
        <fullName evidence="1">Uncharacterized protein</fullName>
    </submittedName>
</protein>
<reference evidence="1 2" key="3">
    <citation type="journal article" date="2022" name="Microbiol. Spectr.">
        <title>Folding features and dynamics of 3D genome architecture in plant fungal pathogens.</title>
        <authorList>
            <person name="Xia C."/>
        </authorList>
    </citation>
    <scope>NUCLEOTIDE SEQUENCE [LARGE SCALE GENOMIC DNA]</scope>
    <source>
        <strain evidence="1 2">93-210</strain>
    </source>
</reference>
<evidence type="ECO:0000313" key="1">
    <source>
        <dbReference type="EMBL" id="KAI7944189.1"/>
    </source>
</evidence>
<comment type="caution">
    <text evidence="1">The sequence shown here is derived from an EMBL/GenBank/DDBJ whole genome shotgun (WGS) entry which is preliminary data.</text>
</comment>
<dbReference type="EMBL" id="CM045875">
    <property type="protein sequence ID" value="KAI7944189.1"/>
    <property type="molecule type" value="Genomic_DNA"/>
</dbReference>
<evidence type="ECO:0000313" key="2">
    <source>
        <dbReference type="Proteomes" id="UP001060170"/>
    </source>
</evidence>
<proteinExistence type="predicted"/>
<name>A0ACC0E2W8_9BASI</name>
<reference evidence="2" key="1">
    <citation type="journal article" date="2018" name="BMC Genomics">
        <title>Genomic insights into host adaptation between the wheat stripe rust pathogen (Puccinia striiformis f. sp. tritici) and the barley stripe rust pathogen (Puccinia striiformis f. sp. hordei).</title>
        <authorList>
            <person name="Xia C."/>
            <person name="Wang M."/>
            <person name="Yin C."/>
            <person name="Cornejo O.E."/>
            <person name="Hulbert S.H."/>
            <person name="Chen X."/>
        </authorList>
    </citation>
    <scope>NUCLEOTIDE SEQUENCE [LARGE SCALE GENOMIC DNA]</scope>
    <source>
        <strain evidence="2">93-210</strain>
    </source>
</reference>
<keyword evidence="2" id="KW-1185">Reference proteome</keyword>
<accession>A0ACC0E2W8</accession>